<dbReference type="InterPro" id="IPR052346">
    <property type="entry name" value="O-mannosyl-transferase_TMTC"/>
</dbReference>
<keyword evidence="12 13" id="KW-0472">Membrane</keyword>
<evidence type="ECO:0000256" key="1">
    <source>
        <dbReference type="ARBA" id="ARBA00004141"/>
    </source>
</evidence>
<dbReference type="Pfam" id="PF13431">
    <property type="entry name" value="TPR_17"/>
    <property type="match status" value="1"/>
</dbReference>
<dbReference type="InterPro" id="IPR011990">
    <property type="entry name" value="TPR-like_helical_dom_sf"/>
</dbReference>
<feature type="transmembrane region" description="Helical" evidence="13">
    <location>
        <begin position="313"/>
        <end position="333"/>
    </location>
</feature>
<feature type="transmembrane region" description="Helical" evidence="13">
    <location>
        <begin position="37"/>
        <end position="69"/>
    </location>
</feature>
<evidence type="ECO:0000256" key="11">
    <source>
        <dbReference type="ARBA" id="ARBA00022989"/>
    </source>
</evidence>
<keyword evidence="16" id="KW-1185">Reference proteome</keyword>
<dbReference type="PANTHER" id="PTHR44227:SF3">
    <property type="entry name" value="PROTEIN O-MANNOSYL-TRANSFERASE TMTC4"/>
    <property type="match status" value="1"/>
</dbReference>
<evidence type="ECO:0000256" key="13">
    <source>
        <dbReference type="SAM" id="Phobius"/>
    </source>
</evidence>
<dbReference type="PANTHER" id="PTHR44227">
    <property type="match status" value="1"/>
</dbReference>
<keyword evidence="8" id="KW-0677">Repeat</keyword>
<comment type="pathway">
    <text evidence="3">Protein modification; protein glycosylation.</text>
</comment>
<dbReference type="GO" id="GO:0004169">
    <property type="term" value="F:dolichyl-phosphate-mannose-protein mannosyltransferase activity"/>
    <property type="evidence" value="ECO:0007669"/>
    <property type="project" value="UniProtKB-EC"/>
</dbReference>
<evidence type="ECO:0000256" key="8">
    <source>
        <dbReference type="ARBA" id="ARBA00022737"/>
    </source>
</evidence>
<keyword evidence="9" id="KW-0802">TPR repeat</keyword>
<comment type="subcellular location">
    <subcellularLocation>
        <location evidence="2">Endoplasmic reticulum</location>
    </subcellularLocation>
    <subcellularLocation>
        <location evidence="1">Membrane</location>
        <topology evidence="1">Multi-pass membrane protein</topology>
    </subcellularLocation>
</comment>
<keyword evidence="11 13" id="KW-1133">Transmembrane helix</keyword>
<evidence type="ECO:0000256" key="9">
    <source>
        <dbReference type="ARBA" id="ARBA00022803"/>
    </source>
</evidence>
<feature type="transmembrane region" description="Helical" evidence="13">
    <location>
        <begin position="340"/>
        <end position="358"/>
    </location>
</feature>
<comment type="caution">
    <text evidence="15">The sequence shown here is derived from an EMBL/GenBank/DDBJ whole genome shotgun (WGS) entry which is preliminary data.</text>
</comment>
<keyword evidence="10" id="KW-0256">Endoplasmic reticulum</keyword>
<feature type="transmembrane region" description="Helical" evidence="13">
    <location>
        <begin position="255"/>
        <end position="278"/>
    </location>
</feature>
<dbReference type="Proteomes" id="UP001165289">
    <property type="component" value="Unassembled WGS sequence"/>
</dbReference>
<evidence type="ECO:0000313" key="15">
    <source>
        <dbReference type="EMBL" id="KAI6657531.1"/>
    </source>
</evidence>
<dbReference type="GO" id="GO:0030968">
    <property type="term" value="P:endoplasmic reticulum unfolded protein response"/>
    <property type="evidence" value="ECO:0007669"/>
    <property type="project" value="TreeGrafter"/>
</dbReference>
<evidence type="ECO:0000256" key="10">
    <source>
        <dbReference type="ARBA" id="ARBA00022824"/>
    </source>
</evidence>
<evidence type="ECO:0000256" key="5">
    <source>
        <dbReference type="ARBA" id="ARBA00012839"/>
    </source>
</evidence>
<gene>
    <name evidence="15" type="ORF">LOD99_275</name>
</gene>
<keyword evidence="7 13" id="KW-0812">Transmembrane</keyword>
<feature type="transmembrane region" description="Helical" evidence="13">
    <location>
        <begin position="107"/>
        <end position="127"/>
    </location>
</feature>
<accession>A0AAV7K880</accession>
<name>A0AAV7K880_9METZ</name>
<feature type="transmembrane region" description="Helical" evidence="13">
    <location>
        <begin position="285"/>
        <end position="307"/>
    </location>
</feature>
<protein>
    <recommendedName>
        <fullName evidence="5">dolichyl-phosphate-mannose--protein mannosyltransferase</fullName>
        <ecNumber evidence="5">2.4.1.109</ecNumber>
    </recommendedName>
</protein>
<dbReference type="GO" id="GO:0016020">
    <property type="term" value="C:membrane"/>
    <property type="evidence" value="ECO:0007669"/>
    <property type="project" value="UniProtKB-SubCell"/>
</dbReference>
<reference evidence="15 16" key="1">
    <citation type="journal article" date="2023" name="BMC Biol.">
        <title>The compact genome of the sponge Oopsacas minuta (Hexactinellida) is lacking key metazoan core genes.</title>
        <authorList>
            <person name="Santini S."/>
            <person name="Schenkelaars Q."/>
            <person name="Jourda C."/>
            <person name="Duchesne M."/>
            <person name="Belahbib H."/>
            <person name="Rocher C."/>
            <person name="Selva M."/>
            <person name="Riesgo A."/>
            <person name="Vervoort M."/>
            <person name="Leys S.P."/>
            <person name="Kodjabachian L."/>
            <person name="Le Bivic A."/>
            <person name="Borchiellini C."/>
            <person name="Claverie J.M."/>
            <person name="Renard E."/>
        </authorList>
    </citation>
    <scope>NUCLEOTIDE SEQUENCE [LARGE SCALE GENOMIC DNA]</scope>
    <source>
        <strain evidence="15">SPO-2</strain>
    </source>
</reference>
<proteinExistence type="inferred from homology"/>
<dbReference type="InterPro" id="IPR019734">
    <property type="entry name" value="TPR_rpt"/>
</dbReference>
<keyword evidence="6" id="KW-0808">Transferase</keyword>
<evidence type="ECO:0000313" key="16">
    <source>
        <dbReference type="Proteomes" id="UP001165289"/>
    </source>
</evidence>
<evidence type="ECO:0000259" key="14">
    <source>
        <dbReference type="Pfam" id="PF08409"/>
    </source>
</evidence>
<comment type="similarity">
    <text evidence="4">Belongs to the TMTC family.</text>
</comment>
<feature type="domain" description="DUF1736" evidence="14">
    <location>
        <begin position="194"/>
        <end position="264"/>
    </location>
</feature>
<evidence type="ECO:0000256" key="4">
    <source>
        <dbReference type="ARBA" id="ARBA00007882"/>
    </source>
</evidence>
<evidence type="ECO:0000256" key="12">
    <source>
        <dbReference type="ARBA" id="ARBA00023136"/>
    </source>
</evidence>
<dbReference type="Gene3D" id="1.25.40.10">
    <property type="entry name" value="Tetratricopeptide repeat domain"/>
    <property type="match status" value="1"/>
</dbReference>
<dbReference type="AlphaFoldDB" id="A0AAV7K880"/>
<evidence type="ECO:0000256" key="6">
    <source>
        <dbReference type="ARBA" id="ARBA00022679"/>
    </source>
</evidence>
<dbReference type="InterPro" id="IPR013618">
    <property type="entry name" value="TMTC_DUF1736"/>
</dbReference>
<organism evidence="15 16">
    <name type="scientific">Oopsacas minuta</name>
    <dbReference type="NCBI Taxonomy" id="111878"/>
    <lineage>
        <taxon>Eukaryota</taxon>
        <taxon>Metazoa</taxon>
        <taxon>Porifera</taxon>
        <taxon>Hexactinellida</taxon>
        <taxon>Hexasterophora</taxon>
        <taxon>Lyssacinosida</taxon>
        <taxon>Leucopsacidae</taxon>
        <taxon>Oopsacas</taxon>
    </lineage>
</organism>
<dbReference type="GO" id="GO:0005783">
    <property type="term" value="C:endoplasmic reticulum"/>
    <property type="evidence" value="ECO:0007669"/>
    <property type="project" value="UniProtKB-SubCell"/>
</dbReference>
<dbReference type="SMART" id="SM00028">
    <property type="entry name" value="TPR"/>
    <property type="match status" value="4"/>
</dbReference>
<dbReference type="EMBL" id="JAKMXF010000111">
    <property type="protein sequence ID" value="KAI6657531.1"/>
    <property type="molecule type" value="Genomic_DNA"/>
</dbReference>
<evidence type="ECO:0000256" key="2">
    <source>
        <dbReference type="ARBA" id="ARBA00004240"/>
    </source>
</evidence>
<evidence type="ECO:0000256" key="7">
    <source>
        <dbReference type="ARBA" id="ARBA00022692"/>
    </source>
</evidence>
<dbReference type="SUPFAM" id="SSF48452">
    <property type="entry name" value="TPR-like"/>
    <property type="match status" value="1"/>
</dbReference>
<feature type="transmembrane region" description="Helical" evidence="13">
    <location>
        <begin position="134"/>
        <end position="151"/>
    </location>
</feature>
<dbReference type="Pfam" id="PF08409">
    <property type="entry name" value="TMTC_DUF1736"/>
    <property type="match status" value="1"/>
</dbReference>
<evidence type="ECO:0000256" key="3">
    <source>
        <dbReference type="ARBA" id="ARBA00004922"/>
    </source>
</evidence>
<feature type="transmembrane region" description="Helical" evidence="13">
    <location>
        <begin position="215"/>
        <end position="235"/>
    </location>
</feature>
<sequence length="601" mass="68502">MSHPESHKSYRPLTILTFRIQFDTHGLSPVAFHLVNILLHSILVLLFTVLCSLITKSQSVGLIAGLLFGVHPIHTEAVTGIVGRAEILSGLFYITSFLSYLKTESSHVPVVMGWVYLLLSIISVFLSMLCKEQGITILGLFLIDQLLTLMRERFLTYRNAQSQGFVKRFKYIITILLSGLIMCYWRVFYIGGGVQPKFKDSDNPTAFSNSSLTRTLTYAYLGSLNLWLLLCPYWLCSDWSMGSIELLHSITDVRVMGLIAAILFIGTITLYSLVRVYFYNDNITLLSLLLMLLPYLPASNMLFPVGFVIAERILYLPSMGFHILVSIGFTRILRYYKNKYLRISIYIFLLQLVLLHSVQTIRRNSEWYSEETLALSGIRINPTNAKLFLSVGNDFAQKGMTICEKYYRKALELRPNYEAAWSNIGFILFNMNRSQEAEHAYLQAIGIKRDHVDANINYGHFLRIKERWSEAAEKYQTVLNRRPGYGIIRYYQGLVQLKLGNISGAEQEFRLSNQLQPNHVPTLISLGEILVNYTTTGERVSIKRVRPSRLKEASVIFIRAIDIDPSQGDKYCSLLVQLIKNESLHTTLPKSCRERVTSSAG</sequence>
<dbReference type="EC" id="2.4.1.109" evidence="5"/>
<feature type="transmembrane region" description="Helical" evidence="13">
    <location>
        <begin position="171"/>
        <end position="194"/>
    </location>
</feature>